<accession>A0A928ZWH5</accession>
<name>A0A928ZWH5_LEPEC</name>
<evidence type="ECO:0000256" key="1">
    <source>
        <dbReference type="PROSITE-ProRule" id="PRU00339"/>
    </source>
</evidence>
<dbReference type="InterPro" id="IPR024983">
    <property type="entry name" value="CHAT_dom"/>
</dbReference>
<sequence length="871" mass="96999">MLRSHPRPLTLLLCFLLSLILTVGHGLWLLPTAVAVDSPTVLAQISPQQQGRQLYEAGRIPEAIAIWEQLANTLAAQGDSLNQASVLSNLALAYQHQGNLEQAQTAMAQSLELLHQVNPDKSPEIAGIFAQVWNTQGNLALLRSHPTQALSAFENATKYYTQADNHTGEQRSRINQAQALQSLGFYRRALTILTHANLSLTDGADLSTQVTGLQLLGDLQRMTGNLDASQATLEQGLSAAQNLDDANKMATLYLSLGHTAAAKKESETALSHYQTAAIKAQTLQLQLRAKLSQWSLLNEISDAVEETDALDQEIQVEADALYQRIQADLIRLPVSRITVNARLELVQRQLDKTPQQEQVLKELEIARQQAIVLEDARAESYALGYLGQLYLQDKQWQRAERFLQQALSLAETIKAPDLAYQWHWHLGQLQAQQGRTPQAISSYDHAVNNLQSLRGNLIAVTPVLRFDFQEQIEPVYREWVSLLLATAKNDEPAQQTLLAKARQAIESLQLAELENFFHEPCVPVSQEIDRVIENAAAPTAVLYPIILPDRLEIILKLPQQPLKQYTTQISQTDLESLLKELQYNLLRPWKTNEVQTESKKLYDWVIQPAETALETSQIDTLVFVLDGFLRSIPMAALYDGQQYLVEKYGIALAPGLQLVAPQPLQRQKLATIIAGLSEARHGFSELTSVKDEVDQIQQSTPSHVLFNESFTALNLETAINNTPFPLVHLATHGQFSSDPNETFVLAWDQPIKMNALNRLLRQGEQNRQSAIELLILSACKTAAGDKRAALGLAGVAVQAGARSTLASLWNLDDESGALFANLFYQELQTPNISKAQALRNTQLRLLRDDAFDSIFRRPSYWAPYVLLGNWL</sequence>
<keyword evidence="4" id="KW-1185">Reference proteome</keyword>
<dbReference type="RefSeq" id="WP_193994661.1">
    <property type="nucleotide sequence ID" value="NZ_JADEXP010000195.1"/>
</dbReference>
<organism evidence="3 4">
    <name type="scientific">Leptolyngbya cf. ectocarpi LEGE 11479</name>
    <dbReference type="NCBI Taxonomy" id="1828722"/>
    <lineage>
        <taxon>Bacteria</taxon>
        <taxon>Bacillati</taxon>
        <taxon>Cyanobacteriota</taxon>
        <taxon>Cyanophyceae</taxon>
        <taxon>Leptolyngbyales</taxon>
        <taxon>Leptolyngbyaceae</taxon>
        <taxon>Leptolyngbya group</taxon>
        <taxon>Leptolyngbya</taxon>
    </lineage>
</organism>
<dbReference type="SMART" id="SM00028">
    <property type="entry name" value="TPR"/>
    <property type="match status" value="6"/>
</dbReference>
<dbReference type="Proteomes" id="UP000615026">
    <property type="component" value="Unassembled WGS sequence"/>
</dbReference>
<evidence type="ECO:0000313" key="3">
    <source>
        <dbReference type="EMBL" id="MBE9068727.1"/>
    </source>
</evidence>
<evidence type="ECO:0000259" key="2">
    <source>
        <dbReference type="Pfam" id="PF12770"/>
    </source>
</evidence>
<reference evidence="3" key="1">
    <citation type="submission" date="2020-10" db="EMBL/GenBank/DDBJ databases">
        <authorList>
            <person name="Castelo-Branco R."/>
            <person name="Eusebio N."/>
            <person name="Adriana R."/>
            <person name="Vieira A."/>
            <person name="Brugerolle De Fraissinette N."/>
            <person name="Rezende De Castro R."/>
            <person name="Schneider M.P."/>
            <person name="Vasconcelos V."/>
            <person name="Leao P.N."/>
        </authorList>
    </citation>
    <scope>NUCLEOTIDE SEQUENCE</scope>
    <source>
        <strain evidence="3">LEGE 11479</strain>
    </source>
</reference>
<dbReference type="Pfam" id="PF13374">
    <property type="entry name" value="TPR_10"/>
    <property type="match status" value="2"/>
</dbReference>
<protein>
    <submittedName>
        <fullName evidence="3">CHAT domain-containing protein</fullName>
    </submittedName>
</protein>
<gene>
    <name evidence="3" type="ORF">IQ260_18940</name>
</gene>
<dbReference type="EMBL" id="JADEXP010000195">
    <property type="protein sequence ID" value="MBE9068727.1"/>
    <property type="molecule type" value="Genomic_DNA"/>
</dbReference>
<feature type="domain" description="CHAT" evidence="2">
    <location>
        <begin position="597"/>
        <end position="869"/>
    </location>
</feature>
<dbReference type="InterPro" id="IPR011990">
    <property type="entry name" value="TPR-like_helical_dom_sf"/>
</dbReference>
<dbReference type="PROSITE" id="PS50005">
    <property type="entry name" value="TPR"/>
    <property type="match status" value="1"/>
</dbReference>
<proteinExistence type="predicted"/>
<keyword evidence="1" id="KW-0802">TPR repeat</keyword>
<dbReference type="InterPro" id="IPR019734">
    <property type="entry name" value="TPR_rpt"/>
</dbReference>
<feature type="repeat" description="TPR" evidence="1">
    <location>
        <begin position="380"/>
        <end position="413"/>
    </location>
</feature>
<dbReference type="AlphaFoldDB" id="A0A928ZWH5"/>
<dbReference type="SUPFAM" id="SSF48452">
    <property type="entry name" value="TPR-like"/>
    <property type="match status" value="3"/>
</dbReference>
<evidence type="ECO:0000313" key="4">
    <source>
        <dbReference type="Proteomes" id="UP000615026"/>
    </source>
</evidence>
<dbReference type="PANTHER" id="PTHR10098">
    <property type="entry name" value="RAPSYN-RELATED"/>
    <property type="match status" value="1"/>
</dbReference>
<dbReference type="Gene3D" id="1.25.40.10">
    <property type="entry name" value="Tetratricopeptide repeat domain"/>
    <property type="match status" value="3"/>
</dbReference>
<dbReference type="Pfam" id="PF12770">
    <property type="entry name" value="CHAT"/>
    <property type="match status" value="1"/>
</dbReference>
<comment type="caution">
    <text evidence="3">The sequence shown here is derived from an EMBL/GenBank/DDBJ whole genome shotgun (WGS) entry which is preliminary data.</text>
</comment>